<evidence type="ECO:0000313" key="5">
    <source>
        <dbReference type="Proteomes" id="UP000013909"/>
    </source>
</evidence>
<dbReference type="STRING" id="1232681.ADIS_1308"/>
<keyword evidence="2" id="KW-0812">Transmembrane</keyword>
<feature type="transmembrane region" description="Helical" evidence="2">
    <location>
        <begin position="132"/>
        <end position="151"/>
    </location>
</feature>
<evidence type="ECO:0000313" key="4">
    <source>
        <dbReference type="EMBL" id="EON78111.1"/>
    </source>
</evidence>
<dbReference type="SUPFAM" id="SSF58100">
    <property type="entry name" value="Bacterial hemolysins"/>
    <property type="match status" value="1"/>
</dbReference>
<keyword evidence="1" id="KW-0175">Coiled coil</keyword>
<feature type="coiled-coil region" evidence="1">
    <location>
        <begin position="158"/>
        <end position="197"/>
    </location>
</feature>
<dbReference type="Gene3D" id="1.20.1170.10">
    <property type="match status" value="1"/>
</dbReference>
<comment type="caution">
    <text evidence="4">The sequence shown here is derived from an EMBL/GenBank/DDBJ whole genome shotgun (WGS) entry which is preliminary data.</text>
</comment>
<organism evidence="4 5">
    <name type="scientific">Lunatimonas lonarensis</name>
    <dbReference type="NCBI Taxonomy" id="1232681"/>
    <lineage>
        <taxon>Bacteria</taxon>
        <taxon>Pseudomonadati</taxon>
        <taxon>Bacteroidota</taxon>
        <taxon>Cytophagia</taxon>
        <taxon>Cytophagales</taxon>
        <taxon>Cyclobacteriaceae</taxon>
    </lineage>
</organism>
<proteinExistence type="predicted"/>
<sequence length="197" mass="22995">MRTNHSLLIFLFFTLGIAASTGYVNAQEEGLDKGTISSQFDYVKNVSTNYQDYKVVKRAHLDRLESNINDSINSFHRQVAELKSQIDTQKSSIDQLNQQISETNQQLSDAVEQRDSFSIFGVYLHKALYNNLMWGIVIFLATALVVSYFRFRRSHVVTAETKKRLEEIQEEYEQHRKNTLERERKLNRQLVDALNKR</sequence>
<dbReference type="EMBL" id="AQHR01000041">
    <property type="protein sequence ID" value="EON78111.1"/>
    <property type="molecule type" value="Genomic_DNA"/>
</dbReference>
<gene>
    <name evidence="4" type="ORF">ADIS_1308</name>
</gene>
<keyword evidence="3" id="KW-0732">Signal</keyword>
<reference evidence="4 5" key="1">
    <citation type="submission" date="2013-02" db="EMBL/GenBank/DDBJ databases">
        <title>A novel strain isolated from Lonar lake, Maharashtra, India.</title>
        <authorList>
            <person name="Singh A."/>
        </authorList>
    </citation>
    <scope>NUCLEOTIDE SEQUENCE [LARGE SCALE GENOMIC DNA]</scope>
    <source>
        <strain evidence="4 5">AK24</strain>
    </source>
</reference>
<keyword evidence="2" id="KW-0472">Membrane</keyword>
<keyword evidence="2" id="KW-1133">Transmembrane helix</keyword>
<keyword evidence="5" id="KW-1185">Reference proteome</keyword>
<protein>
    <recommendedName>
        <fullName evidence="6">tRNA (Guanine-N1)-methyltransferase</fullName>
    </recommendedName>
</protein>
<dbReference type="Proteomes" id="UP000013909">
    <property type="component" value="Unassembled WGS sequence"/>
</dbReference>
<feature type="signal peptide" evidence="3">
    <location>
        <begin position="1"/>
        <end position="26"/>
    </location>
</feature>
<dbReference type="AlphaFoldDB" id="R7ZVF4"/>
<dbReference type="PATRIC" id="fig|1288963.3.peg.1304"/>
<accession>R7ZVF4</accession>
<evidence type="ECO:0008006" key="6">
    <source>
        <dbReference type="Google" id="ProtNLM"/>
    </source>
</evidence>
<evidence type="ECO:0000256" key="1">
    <source>
        <dbReference type="SAM" id="Coils"/>
    </source>
</evidence>
<evidence type="ECO:0000256" key="3">
    <source>
        <dbReference type="SAM" id="SignalP"/>
    </source>
</evidence>
<evidence type="ECO:0000256" key="2">
    <source>
        <dbReference type="SAM" id="Phobius"/>
    </source>
</evidence>
<name>R7ZVF4_9BACT</name>
<feature type="coiled-coil region" evidence="1">
    <location>
        <begin position="79"/>
        <end position="113"/>
    </location>
</feature>
<feature type="chain" id="PRO_5004451120" description="tRNA (Guanine-N1)-methyltransferase" evidence="3">
    <location>
        <begin position="27"/>
        <end position="197"/>
    </location>
</feature>